<keyword evidence="4" id="KW-0732">Signal</keyword>
<dbReference type="InterPro" id="IPR000514">
    <property type="entry name" value="Glyco_hydro_39"/>
</dbReference>
<comment type="similarity">
    <text evidence="1">Belongs to the glycosyl hydrolase 39 family.</text>
</comment>
<dbReference type="EMBL" id="JALHLG010000011">
    <property type="protein sequence ID" value="MCJ2187201.1"/>
    <property type="molecule type" value="Genomic_DNA"/>
</dbReference>
<dbReference type="Gene3D" id="3.20.20.80">
    <property type="entry name" value="Glycosidases"/>
    <property type="match status" value="1"/>
</dbReference>
<dbReference type="InterPro" id="IPR051923">
    <property type="entry name" value="Glycosyl_Hydrolase_39"/>
</dbReference>
<reference evidence="6 7" key="1">
    <citation type="submission" date="2022-04" db="EMBL/GenBank/DDBJ databases">
        <title>Identification of a novel bacterium isolated from mangrove sediments.</title>
        <authorList>
            <person name="Pan X."/>
        </authorList>
    </citation>
    <scope>NUCLEOTIDE SEQUENCE [LARGE SCALE GENOMIC DNA]</scope>
    <source>
        <strain evidence="6 7">B2638</strain>
    </source>
</reference>
<feature type="chain" id="PRO_5045955788" evidence="4">
    <location>
        <begin position="22"/>
        <end position="522"/>
    </location>
</feature>
<dbReference type="Pfam" id="PF01229">
    <property type="entry name" value="Glyco_hydro_39"/>
    <property type="match status" value="1"/>
</dbReference>
<evidence type="ECO:0000313" key="6">
    <source>
        <dbReference type="EMBL" id="MCJ2187201.1"/>
    </source>
</evidence>
<protein>
    <submittedName>
        <fullName evidence="6">Beta-xylosidase</fullName>
    </submittedName>
</protein>
<dbReference type="InterPro" id="IPR049165">
    <property type="entry name" value="GH39_as"/>
</dbReference>
<dbReference type="PRINTS" id="PR00745">
    <property type="entry name" value="GLHYDRLASE39"/>
</dbReference>
<dbReference type="Proteomes" id="UP001202281">
    <property type="component" value="Unassembled WGS sequence"/>
</dbReference>
<evidence type="ECO:0000256" key="4">
    <source>
        <dbReference type="SAM" id="SignalP"/>
    </source>
</evidence>
<gene>
    <name evidence="6" type="ORF">MTR66_10305</name>
</gene>
<dbReference type="SUPFAM" id="SSF51011">
    <property type="entry name" value="Glycosyl hydrolase domain"/>
    <property type="match status" value="1"/>
</dbReference>
<accession>A0ABT0BQW5</accession>
<comment type="caution">
    <text evidence="6">The sequence shown here is derived from an EMBL/GenBank/DDBJ whole genome shotgun (WGS) entry which is preliminary data.</text>
</comment>
<evidence type="ECO:0000256" key="3">
    <source>
        <dbReference type="ARBA" id="ARBA00023295"/>
    </source>
</evidence>
<organism evidence="6 7">
    <name type="scientific">Novosphingobium beihaiensis</name>
    <dbReference type="NCBI Taxonomy" id="2930389"/>
    <lineage>
        <taxon>Bacteria</taxon>
        <taxon>Pseudomonadati</taxon>
        <taxon>Pseudomonadota</taxon>
        <taxon>Alphaproteobacteria</taxon>
        <taxon>Sphingomonadales</taxon>
        <taxon>Sphingomonadaceae</taxon>
        <taxon>Novosphingobium</taxon>
    </lineage>
</organism>
<dbReference type="Gene3D" id="2.60.40.1500">
    <property type="entry name" value="Glycosyl hydrolase domain, family 39"/>
    <property type="match status" value="1"/>
</dbReference>
<dbReference type="PANTHER" id="PTHR12631">
    <property type="entry name" value="ALPHA-L-IDURONIDASE"/>
    <property type="match status" value="1"/>
</dbReference>
<feature type="domain" description="Glycosyl hydrolases family 39 N-terminal catalytic" evidence="5">
    <location>
        <begin position="29"/>
        <end position="481"/>
    </location>
</feature>
<evidence type="ECO:0000256" key="1">
    <source>
        <dbReference type="ARBA" id="ARBA00008875"/>
    </source>
</evidence>
<proteinExistence type="inferred from homology"/>
<dbReference type="InterPro" id="IPR049166">
    <property type="entry name" value="GH39_cat"/>
</dbReference>
<dbReference type="RefSeq" id="WP_243920598.1">
    <property type="nucleotide sequence ID" value="NZ_JALHLG010000011.1"/>
</dbReference>
<keyword evidence="7" id="KW-1185">Reference proteome</keyword>
<dbReference type="PROSITE" id="PS01027">
    <property type="entry name" value="GLYCOSYL_HYDROL_F39"/>
    <property type="match status" value="1"/>
</dbReference>
<evidence type="ECO:0000313" key="7">
    <source>
        <dbReference type="Proteomes" id="UP001202281"/>
    </source>
</evidence>
<keyword evidence="3" id="KW-0326">Glycosidase</keyword>
<dbReference type="PANTHER" id="PTHR12631:SF10">
    <property type="entry name" value="BETA-XYLOSIDASE-LIKE PROTEIN-RELATED"/>
    <property type="match status" value="1"/>
</dbReference>
<evidence type="ECO:0000259" key="5">
    <source>
        <dbReference type="Pfam" id="PF01229"/>
    </source>
</evidence>
<dbReference type="SUPFAM" id="SSF51445">
    <property type="entry name" value="(Trans)glycosidases"/>
    <property type="match status" value="1"/>
</dbReference>
<sequence>MKFANLAIAALACAASAPAWAGSQAPVRRIDVNAAAAAGPVDRFFDLSVGSDYPGTLRRADSQAQLQIASDELGFRYIRFHDIFHDILGTVRKVDGKIVYDWTGIDNLYDDLLAKNIRPFIELGWTPSVMRTSDLQLFYWKGNTSHPDPAMWRDLIHAFVTHLRARYGADEVRSWYFELWNEPNLDGFWEGADQKAYFDLYADTVKTIKAIDPKLRVGGPATAGAAWVPEFLSYAEKHKLPVDFVTTHSYGVEGGFLDEDGKQDTKLSPSPDAIVGDVRRVRAQIEASAYPGIPLYFTEWSTSYTPRDFVHDSYISAPYILTKLRKTQGMVQGMSYWTYTDLFEEPGPPPTPFHGGFGLMNREGIRKPAWFAYKYLHALQGRTIPVADEFSFVSRKGKSIAAVAWDWHQPVQKLSNKPFYTRLEPSRASDPIAFRFTHLAPGTYRAEVHRTGYRHNDPLSLYIDMGMPASIDAAQIARFQKETADRPESDKLVKVGRNGTASLTVPMQTNDVVLVTLKPAKP</sequence>
<name>A0ABT0BQW5_9SPHN</name>
<dbReference type="InterPro" id="IPR017853">
    <property type="entry name" value="GH"/>
</dbReference>
<feature type="signal peptide" evidence="4">
    <location>
        <begin position="1"/>
        <end position="21"/>
    </location>
</feature>
<keyword evidence="2" id="KW-0378">Hydrolase</keyword>
<evidence type="ECO:0000256" key="2">
    <source>
        <dbReference type="ARBA" id="ARBA00022801"/>
    </source>
</evidence>